<organism evidence="1 2">
    <name type="scientific">Microbacterium phage Schubert</name>
    <dbReference type="NCBI Taxonomy" id="2500787"/>
    <lineage>
        <taxon>Viruses</taxon>
        <taxon>Duplodnaviria</taxon>
        <taxon>Heunggongvirae</taxon>
        <taxon>Uroviricota</taxon>
        <taxon>Caudoviricetes</taxon>
        <taxon>Schubertvirus</taxon>
        <taxon>Schubertvirus schubert</taxon>
    </lineage>
</organism>
<dbReference type="Proteomes" id="UP000287712">
    <property type="component" value="Segment"/>
</dbReference>
<dbReference type="EMBL" id="MK308637">
    <property type="protein sequence ID" value="AZV01719.1"/>
    <property type="molecule type" value="Genomic_DNA"/>
</dbReference>
<dbReference type="KEGG" id="vg:55010191"/>
<protein>
    <submittedName>
        <fullName evidence="1">Tail terminator</fullName>
    </submittedName>
</protein>
<keyword evidence="2" id="KW-1185">Reference proteome</keyword>
<dbReference type="RefSeq" id="YP_009818844.1">
    <property type="nucleotide sequence ID" value="NC_048144.1"/>
</dbReference>
<gene>
    <name evidence="1" type="primary">12</name>
    <name evidence="1" type="ORF">SEA_SCHUBERT_12</name>
</gene>
<name>A0A3Q9RAS0_9CAUD</name>
<accession>A0A3Q9RAS0</accession>
<sequence length="117" mass="12140">MDLQTLKDGLASLGVPVYVGYAPSHAKLPYVVLRPLLADPTDVAINGDAIDWDNQATAYAAGASVEASFNLARAVMGILQGARIGGYVLGTSMGYSGALVEGHYESQVTIQNNQGGI</sequence>
<dbReference type="GeneID" id="55010191"/>
<evidence type="ECO:0000313" key="1">
    <source>
        <dbReference type="EMBL" id="AZV01719.1"/>
    </source>
</evidence>
<reference evidence="1 2" key="1">
    <citation type="submission" date="2018-12" db="EMBL/GenBank/DDBJ databases">
        <authorList>
            <person name="Lauer M.J."/>
            <person name="Adewumi O.M."/>
            <person name="Alachi P."/>
            <person name="Anderson S.J."/>
            <person name="Bakarey A.S."/>
            <person name="Beyer A.R."/>
            <person name="Biederman W.H."/>
            <person name="Bollivar D.W."/>
            <person name="Butela K.A."/>
            <person name="Byrum C.A."/>
            <person name="Caughron J.E."/>
            <person name="Coleman S.T."/>
            <person name="Collins D.P."/>
            <person name="Cresawn S.G."/>
            <person name="Dougan K.E."/>
            <person name="Duffy I."/>
            <person name="Eivazova E.R."/>
            <person name="Engstrom E.M."/>
            <person name="Fallest-Strobl P.C."/>
            <person name="Godde J.S."/>
            <person name="Gogarten J.P."/>
            <person name="Hammer B.W."/>
            <person name="Heller D.M."/>
            <person name="Lee J.S."/>
            <person name="Leonard J.E."/>
            <person name="Long J.A."/>
            <person name="Mastrapaolo M.D."/>
            <person name="Mathur V."/>
            <person name="Mesich B.L."/>
            <person name="Mitchell J.C."/>
            <person name="Moore R."/>
            <person name="Pandey S."/>
            <person name="Pollack M.J."/>
            <person name="Popolizio T.R."/>
            <person name="Porter M.L."/>
            <person name="Reid N.M."/>
            <person name="Salvitti L.R."/>
            <person name="Sayre B.L."/>
            <person name="Schrock T.A."/>
            <person name="Sconiers W.B."/>
            <person name="Sheehy R."/>
            <person name="Shows K.H."/>
            <person name="Sprangers S.A."/>
            <person name="Sprenkle A.B."/>
            <person name="Swerdlow S.J."/>
            <person name="Theoret J.R."/>
            <person name="Thompson K.M."/>
            <person name="Tibbetts T.J."/>
            <person name="Tigges M."/>
            <person name="Van A.R."/>
            <person name="Washington J.M."/>
            <person name="Windsor E.J."/>
            <person name="Wingfield D.L."/>
            <person name="Yoon E.J."/>
            <person name="Garlena R.A."/>
            <person name="Russell D.A."/>
            <person name="Pope W.H."/>
            <person name="Jacobs-Sera D."/>
            <person name="Hatfull G.F."/>
        </authorList>
    </citation>
    <scope>NUCLEOTIDE SEQUENCE [LARGE SCALE GENOMIC DNA]</scope>
</reference>
<proteinExistence type="predicted"/>
<evidence type="ECO:0000313" key="2">
    <source>
        <dbReference type="Proteomes" id="UP000287712"/>
    </source>
</evidence>